<dbReference type="GO" id="GO:0005634">
    <property type="term" value="C:nucleus"/>
    <property type="evidence" value="ECO:0007669"/>
    <property type="project" value="UniProtKB-SubCell"/>
</dbReference>
<dbReference type="PANTHER" id="PTHR13348:SF0">
    <property type="entry name" value="RIBONUCLEASE P PROTEIN SUBUNIT P29"/>
    <property type="match status" value="1"/>
</dbReference>
<feature type="compositionally biased region" description="Polar residues" evidence="9">
    <location>
        <begin position="7"/>
        <end position="17"/>
    </location>
</feature>
<dbReference type="GO" id="GO:0033204">
    <property type="term" value="F:ribonuclease P RNA binding"/>
    <property type="evidence" value="ECO:0007669"/>
    <property type="project" value="InterPro"/>
</dbReference>
<dbReference type="InterPro" id="IPR023538">
    <property type="entry name" value="RNP1"/>
</dbReference>
<dbReference type="GO" id="GO:0016787">
    <property type="term" value="F:hydrolase activity"/>
    <property type="evidence" value="ECO:0007669"/>
    <property type="project" value="UniProtKB-KW"/>
</dbReference>
<feature type="region of interest" description="Disordered" evidence="9">
    <location>
        <begin position="1"/>
        <end position="32"/>
    </location>
</feature>
<sequence length="316" mass="35534">MSAYTKAMSSRPSTPQVSGSGTPRTPPTSTQISHPAHKLLIRAHPSSPETATKIFTDKILNKPLLLSASTEHADERALRRHIRDRKKAYARNHARPKPLSAREKRELKLYELRPENCRYEVYVGLNQLWTRYILEVLGYLDRDGTVVKGRVGIAAVANGAGSLMASADYHGMVVEVVRSKDVGRVGVKGIVVRETRSTFTVVMDEREDRQRQKPGAPNEAADGPNMRKDKDVRPRDKVRMILKKGSVFRVVIELPSEQPGPTQTPDTAEKSAELTGPTENAKSRRQLVFELHGDQLEVRPIERAVKKFKWKPMDYL</sequence>
<accession>A0AAN7T0I0</accession>
<dbReference type="InterPro" id="IPR036980">
    <property type="entry name" value="RNase_P/MRP_Rpp29_sf"/>
</dbReference>
<dbReference type="InterPro" id="IPR016848">
    <property type="entry name" value="RNase_P/MRP_Rpp29-subunit"/>
</dbReference>
<keyword evidence="6" id="KW-0255">Endonuclease</keyword>
<name>A0AAN7T0I0_9EURO</name>
<keyword evidence="4 8" id="KW-0819">tRNA processing</keyword>
<evidence type="ECO:0000256" key="1">
    <source>
        <dbReference type="ARBA" id="ARBA00004123"/>
    </source>
</evidence>
<feature type="compositionally biased region" description="Basic and acidic residues" evidence="9">
    <location>
        <begin position="225"/>
        <end position="235"/>
    </location>
</feature>
<organism evidence="10 11">
    <name type="scientific">Lithohypha guttulata</name>
    <dbReference type="NCBI Taxonomy" id="1690604"/>
    <lineage>
        <taxon>Eukaryota</taxon>
        <taxon>Fungi</taxon>
        <taxon>Dikarya</taxon>
        <taxon>Ascomycota</taxon>
        <taxon>Pezizomycotina</taxon>
        <taxon>Eurotiomycetes</taxon>
        <taxon>Chaetothyriomycetidae</taxon>
        <taxon>Chaetothyriales</taxon>
        <taxon>Trichomeriaceae</taxon>
        <taxon>Lithohypha</taxon>
    </lineage>
</organism>
<dbReference type="Proteomes" id="UP001309876">
    <property type="component" value="Unassembled WGS sequence"/>
</dbReference>
<dbReference type="Pfam" id="PF01868">
    <property type="entry name" value="RNase_P-MRP_p29"/>
    <property type="match status" value="1"/>
</dbReference>
<keyword evidence="8" id="KW-0539">Nucleus</keyword>
<dbReference type="HAMAP" id="MF_00754">
    <property type="entry name" value="RNase_P_1"/>
    <property type="match status" value="1"/>
</dbReference>
<evidence type="ECO:0000256" key="7">
    <source>
        <dbReference type="ARBA" id="ARBA00022801"/>
    </source>
</evidence>
<dbReference type="EMBL" id="JAVRRJ010000004">
    <property type="protein sequence ID" value="KAK5085653.1"/>
    <property type="molecule type" value="Genomic_DNA"/>
</dbReference>
<dbReference type="PANTHER" id="PTHR13348">
    <property type="entry name" value="RIBONUCLEASE P SUBUNIT P29"/>
    <property type="match status" value="1"/>
</dbReference>
<comment type="caution">
    <text evidence="10">The sequence shown here is derived from an EMBL/GenBank/DDBJ whole genome shotgun (WGS) entry which is preliminary data.</text>
</comment>
<evidence type="ECO:0000256" key="6">
    <source>
        <dbReference type="ARBA" id="ARBA00022759"/>
    </source>
</evidence>
<gene>
    <name evidence="10" type="ORF">LTR05_004940</name>
</gene>
<evidence type="ECO:0000313" key="10">
    <source>
        <dbReference type="EMBL" id="KAK5085653.1"/>
    </source>
</evidence>
<keyword evidence="5" id="KW-0540">Nuclease</keyword>
<dbReference type="InterPro" id="IPR023534">
    <property type="entry name" value="Rof/RNase_P-like"/>
</dbReference>
<keyword evidence="3" id="KW-0963">Cytoplasm</keyword>
<protein>
    <recommendedName>
        <fullName evidence="8">Ribonuclease P protein subunit</fullName>
    </recommendedName>
</protein>
<evidence type="ECO:0000256" key="9">
    <source>
        <dbReference type="SAM" id="MobiDB-lite"/>
    </source>
</evidence>
<evidence type="ECO:0000256" key="2">
    <source>
        <dbReference type="ARBA" id="ARBA00006181"/>
    </source>
</evidence>
<evidence type="ECO:0000256" key="5">
    <source>
        <dbReference type="ARBA" id="ARBA00022722"/>
    </source>
</evidence>
<evidence type="ECO:0000256" key="8">
    <source>
        <dbReference type="PIRNR" id="PIRNR027081"/>
    </source>
</evidence>
<keyword evidence="7" id="KW-0378">Hydrolase</keyword>
<dbReference type="SUPFAM" id="SSF101744">
    <property type="entry name" value="Rof/RNase P subunit-like"/>
    <property type="match status" value="1"/>
</dbReference>
<dbReference type="SMART" id="SM00538">
    <property type="entry name" value="POP4"/>
    <property type="match status" value="1"/>
</dbReference>
<dbReference type="GO" id="GO:0001682">
    <property type="term" value="P:tRNA 5'-leader removal"/>
    <property type="evidence" value="ECO:0007669"/>
    <property type="project" value="InterPro"/>
</dbReference>
<dbReference type="GO" id="GO:0000172">
    <property type="term" value="C:ribonuclease MRP complex"/>
    <property type="evidence" value="ECO:0007669"/>
    <property type="project" value="InterPro"/>
</dbReference>
<dbReference type="GO" id="GO:0006364">
    <property type="term" value="P:rRNA processing"/>
    <property type="evidence" value="ECO:0007669"/>
    <property type="project" value="TreeGrafter"/>
</dbReference>
<dbReference type="GO" id="GO:0004519">
    <property type="term" value="F:endonuclease activity"/>
    <property type="evidence" value="ECO:0007669"/>
    <property type="project" value="UniProtKB-KW"/>
</dbReference>
<feature type="region of interest" description="Disordered" evidence="9">
    <location>
        <begin position="203"/>
        <end position="235"/>
    </location>
</feature>
<dbReference type="AlphaFoldDB" id="A0AAN7T0I0"/>
<evidence type="ECO:0000313" key="11">
    <source>
        <dbReference type="Proteomes" id="UP001309876"/>
    </source>
</evidence>
<keyword evidence="11" id="KW-1185">Reference proteome</keyword>
<dbReference type="PIRSF" id="PIRSF027081">
    <property type="entry name" value="RNase_P/MRP_p29_subunit"/>
    <property type="match status" value="1"/>
</dbReference>
<reference evidence="10 11" key="1">
    <citation type="submission" date="2023-08" db="EMBL/GenBank/DDBJ databases">
        <title>Black Yeasts Isolated from many extreme environments.</title>
        <authorList>
            <person name="Coleine C."/>
            <person name="Stajich J.E."/>
            <person name="Selbmann L."/>
        </authorList>
    </citation>
    <scope>NUCLEOTIDE SEQUENCE [LARGE SCALE GENOMIC DNA]</scope>
    <source>
        <strain evidence="10 11">CCFEE 5910</strain>
    </source>
</reference>
<evidence type="ECO:0000256" key="4">
    <source>
        <dbReference type="ARBA" id="ARBA00022694"/>
    </source>
</evidence>
<comment type="similarity">
    <text evidence="2">Belongs to the eukaryotic/archaeal RNase P protein component 1 family.</text>
</comment>
<dbReference type="GO" id="GO:0030677">
    <property type="term" value="C:ribonuclease P complex"/>
    <property type="evidence" value="ECO:0007669"/>
    <property type="project" value="InterPro"/>
</dbReference>
<dbReference type="InterPro" id="IPR002730">
    <property type="entry name" value="Rpp29/RNP1"/>
</dbReference>
<dbReference type="Gene3D" id="2.30.30.210">
    <property type="entry name" value="Ribonuclease P/MRP, subunit p29"/>
    <property type="match status" value="1"/>
</dbReference>
<feature type="region of interest" description="Disordered" evidence="9">
    <location>
        <begin position="254"/>
        <end position="282"/>
    </location>
</feature>
<feature type="compositionally biased region" description="Low complexity" evidence="9">
    <location>
        <begin position="18"/>
        <end position="30"/>
    </location>
</feature>
<proteinExistence type="inferred from homology"/>
<evidence type="ECO:0000256" key="3">
    <source>
        <dbReference type="ARBA" id="ARBA00022490"/>
    </source>
</evidence>
<comment type="subcellular location">
    <subcellularLocation>
        <location evidence="1">Nucleus</location>
    </subcellularLocation>
</comment>